<evidence type="ECO:0000313" key="5">
    <source>
        <dbReference type="EMBL" id="EHP83613.1"/>
    </source>
</evidence>
<dbReference type="OrthoDB" id="30639at2157"/>
<sequence>MVKMKARTVKGRKAKDTWKTKVWYNIHTAPEFGGVLIGQTPASDPSLVIGRVAEVSLRDLTNDPTKHMIRVYFKIYGVSGTNAVSQFIGHNTTREYLKSQIRRRRSRIDAIVDVRTKDGYKVRVKAMTLTAVRARANQKTQIRKKMIEIIKAMSKEKTFPEYVQAMLMGEMASNIYGECKKIFPMKSVIIYKSEVLEFGKKETEGYVEEAKEEVETVE</sequence>
<dbReference type="PATRIC" id="fig|647171.4.peg.1869"/>
<comment type="caution">
    <text evidence="5">The sequence shown here is derived from an EMBL/GenBank/DDBJ whole genome shotgun (WGS) entry which is preliminary data.</text>
</comment>
<dbReference type="RefSeq" id="WP_007045362.1">
    <property type="nucleotide sequence ID" value="NZ_AGJL01000087.1"/>
</dbReference>
<name>H1L1L9_9EURY</name>
<accession>H1L1L9</accession>
<keyword evidence="2 3" id="KW-0687">Ribonucleoprotein</keyword>
<dbReference type="SMART" id="SM01397">
    <property type="entry name" value="Ribosomal_S3Ae"/>
    <property type="match status" value="1"/>
</dbReference>
<dbReference type="PROSITE" id="PS01191">
    <property type="entry name" value="RIBOSOMAL_S3AE"/>
    <property type="match status" value="1"/>
</dbReference>
<dbReference type="GO" id="GO:1990904">
    <property type="term" value="C:ribonucleoprotein complex"/>
    <property type="evidence" value="ECO:0007669"/>
    <property type="project" value="UniProtKB-KW"/>
</dbReference>
<evidence type="ECO:0000256" key="3">
    <source>
        <dbReference type="HAMAP-Rule" id="MF_00359"/>
    </source>
</evidence>
<reference evidence="5 6" key="1">
    <citation type="submission" date="2011-09" db="EMBL/GenBank/DDBJ databases">
        <title>The draft genome of Methanotorris formicicus Mc-S-70.</title>
        <authorList>
            <consortium name="US DOE Joint Genome Institute (JGI-PGF)"/>
            <person name="Lucas S."/>
            <person name="Han J."/>
            <person name="Lapidus A."/>
            <person name="Cheng J.-F."/>
            <person name="Goodwin L."/>
            <person name="Pitluck S."/>
            <person name="Peters L."/>
            <person name="Land M.L."/>
            <person name="Hauser L."/>
            <person name="Sieprawska-Lupa M."/>
            <person name="Takai K."/>
            <person name="Miyazaki J."/>
            <person name="Whitman W."/>
            <person name="Woyke T.J."/>
        </authorList>
    </citation>
    <scope>NUCLEOTIDE SEQUENCE [LARGE SCALE GENOMIC DNA]</scope>
    <source>
        <strain evidence="5 6">Mc-S-70</strain>
    </source>
</reference>
<evidence type="ECO:0000313" key="6">
    <source>
        <dbReference type="Proteomes" id="UP000003706"/>
    </source>
</evidence>
<dbReference type="Proteomes" id="UP000003706">
    <property type="component" value="Unassembled WGS sequence"/>
</dbReference>
<comment type="similarity">
    <text evidence="3 4">Belongs to the eukaryotic ribosomal protein eS1 family.</text>
</comment>
<gene>
    <name evidence="3" type="primary">rps3ae</name>
    <name evidence="5" type="ORF">MetfoDRAFT_1943</name>
</gene>
<dbReference type="PANTHER" id="PTHR11830">
    <property type="entry name" value="40S RIBOSOMAL PROTEIN S3A"/>
    <property type="match status" value="1"/>
</dbReference>
<dbReference type="InterPro" id="IPR018281">
    <property type="entry name" value="Ribosomal_eS1_CS"/>
</dbReference>
<dbReference type="InterPro" id="IPR030838">
    <property type="entry name" value="Ribosomal_eS1_arc"/>
</dbReference>
<keyword evidence="1 3" id="KW-0689">Ribosomal protein</keyword>
<dbReference type="GO" id="GO:0005840">
    <property type="term" value="C:ribosome"/>
    <property type="evidence" value="ECO:0007669"/>
    <property type="project" value="UniProtKB-KW"/>
</dbReference>
<dbReference type="GO" id="GO:0003735">
    <property type="term" value="F:structural constituent of ribosome"/>
    <property type="evidence" value="ECO:0007669"/>
    <property type="project" value="InterPro"/>
</dbReference>
<keyword evidence="6" id="KW-1185">Reference proteome</keyword>
<organism evidence="5 6">
    <name type="scientific">Methanotorris formicicus Mc-S-70</name>
    <dbReference type="NCBI Taxonomy" id="647171"/>
    <lineage>
        <taxon>Archaea</taxon>
        <taxon>Methanobacteriati</taxon>
        <taxon>Methanobacteriota</taxon>
        <taxon>Methanomada group</taxon>
        <taxon>Methanococci</taxon>
        <taxon>Methanococcales</taxon>
        <taxon>Methanocaldococcaceae</taxon>
        <taxon>Methanotorris</taxon>
    </lineage>
</organism>
<dbReference type="GO" id="GO:0006412">
    <property type="term" value="P:translation"/>
    <property type="evidence" value="ECO:0007669"/>
    <property type="project" value="UniProtKB-UniRule"/>
</dbReference>
<dbReference type="Pfam" id="PF01015">
    <property type="entry name" value="Ribosomal_S3Ae"/>
    <property type="match status" value="1"/>
</dbReference>
<dbReference type="EMBL" id="AGJL01000087">
    <property type="protein sequence ID" value="EHP83613.1"/>
    <property type="molecule type" value="Genomic_DNA"/>
</dbReference>
<dbReference type="HAMAP" id="MF_00359">
    <property type="entry name" value="Ribosomal_eS1"/>
    <property type="match status" value="1"/>
</dbReference>
<evidence type="ECO:0000256" key="1">
    <source>
        <dbReference type="ARBA" id="ARBA00022980"/>
    </source>
</evidence>
<evidence type="ECO:0000256" key="4">
    <source>
        <dbReference type="RuleBase" id="RU000668"/>
    </source>
</evidence>
<protein>
    <recommendedName>
        <fullName evidence="3">Small ribosomal subunit protein eS1</fullName>
    </recommendedName>
</protein>
<dbReference type="NCBIfam" id="NF003142">
    <property type="entry name" value="PRK04057.1"/>
    <property type="match status" value="1"/>
</dbReference>
<dbReference type="AlphaFoldDB" id="H1L1L9"/>
<proteinExistence type="inferred from homology"/>
<evidence type="ECO:0000256" key="2">
    <source>
        <dbReference type="ARBA" id="ARBA00023274"/>
    </source>
</evidence>
<dbReference type="STRING" id="647171.MetfoDRAFT_1943"/>
<dbReference type="InterPro" id="IPR001593">
    <property type="entry name" value="Ribosomal_eS1"/>
</dbReference>